<evidence type="ECO:0000313" key="3">
    <source>
        <dbReference type="EMBL" id="BAD61946.1"/>
    </source>
</evidence>
<evidence type="ECO:0000313" key="4">
    <source>
        <dbReference type="Proteomes" id="UP000000763"/>
    </source>
</evidence>
<name>Q5Z613_ORYSJ</name>
<evidence type="ECO:0000313" key="2">
    <source>
        <dbReference type="EMBL" id="BAD61842.1"/>
    </source>
</evidence>
<reference evidence="2" key="1">
    <citation type="submission" date="2002-02" db="EMBL/GenBank/DDBJ databases">
        <title>Oryza sativa nipponbare(GA3) genomic DNA, chromosome 6, BAC clone:OSJNBa0006A22.</title>
        <authorList>
            <person name="Sasaki T."/>
            <person name="Matsumoto T."/>
            <person name="Yamamoto K."/>
        </authorList>
    </citation>
    <scope>NUCLEOTIDE SEQUENCE</scope>
</reference>
<reference evidence="3" key="2">
    <citation type="submission" date="2002-06" db="EMBL/GenBank/DDBJ databases">
        <title>Oryza sativa nipponbare(GA3) genomic DNA, chromosome 6, PAC clone:P0610D01.</title>
        <authorList>
            <person name="Sasaki T."/>
            <person name="Matsumoto T."/>
            <person name="Katayose Y."/>
        </authorList>
    </citation>
    <scope>NUCLEOTIDE SEQUENCE</scope>
</reference>
<gene>
    <name evidence="2" type="ORF">OSJNBa0006A22.25</name>
    <name evidence="3" type="ORF">P0610D01.33</name>
</gene>
<dbReference type="AlphaFoldDB" id="Q5Z613"/>
<dbReference type="EMBL" id="AP004729">
    <property type="protein sequence ID" value="BAD61842.1"/>
    <property type="molecule type" value="Genomic_DNA"/>
</dbReference>
<reference evidence="4" key="4">
    <citation type="journal article" date="2008" name="Nucleic Acids Res.">
        <title>The rice annotation project database (RAP-DB): 2008 update.</title>
        <authorList>
            <consortium name="The rice annotation project (RAP)"/>
        </authorList>
    </citation>
    <scope>GENOME REANNOTATION</scope>
    <source>
        <strain evidence="4">cv. Nipponbare</strain>
    </source>
</reference>
<feature type="region of interest" description="Disordered" evidence="1">
    <location>
        <begin position="1"/>
        <end position="33"/>
    </location>
</feature>
<dbReference type="Proteomes" id="UP000000763">
    <property type="component" value="Chromosome 6"/>
</dbReference>
<protein>
    <submittedName>
        <fullName evidence="3">Uncharacterized protein</fullName>
    </submittedName>
</protein>
<organism evidence="3 4">
    <name type="scientific">Oryza sativa subsp. japonica</name>
    <name type="common">Rice</name>
    <dbReference type="NCBI Taxonomy" id="39947"/>
    <lineage>
        <taxon>Eukaryota</taxon>
        <taxon>Viridiplantae</taxon>
        <taxon>Streptophyta</taxon>
        <taxon>Embryophyta</taxon>
        <taxon>Tracheophyta</taxon>
        <taxon>Spermatophyta</taxon>
        <taxon>Magnoliopsida</taxon>
        <taxon>Liliopsida</taxon>
        <taxon>Poales</taxon>
        <taxon>Poaceae</taxon>
        <taxon>BOP clade</taxon>
        <taxon>Oryzoideae</taxon>
        <taxon>Oryzeae</taxon>
        <taxon>Oryzinae</taxon>
        <taxon>Oryza</taxon>
        <taxon>Oryza sativa</taxon>
    </lineage>
</organism>
<dbReference type="EMBL" id="AP005460">
    <property type="protein sequence ID" value="BAD61946.1"/>
    <property type="molecule type" value="Genomic_DNA"/>
</dbReference>
<accession>Q5Z613</accession>
<evidence type="ECO:0000256" key="1">
    <source>
        <dbReference type="SAM" id="MobiDB-lite"/>
    </source>
</evidence>
<reference evidence="4" key="3">
    <citation type="journal article" date="2005" name="Nature">
        <title>The map-based sequence of the rice genome.</title>
        <authorList>
            <consortium name="International rice genome sequencing project (IRGSP)"/>
            <person name="Matsumoto T."/>
            <person name="Wu J."/>
            <person name="Kanamori H."/>
            <person name="Katayose Y."/>
            <person name="Fujisawa M."/>
            <person name="Namiki N."/>
            <person name="Mizuno H."/>
            <person name="Yamamoto K."/>
            <person name="Antonio B.A."/>
            <person name="Baba T."/>
            <person name="Sakata K."/>
            <person name="Nagamura Y."/>
            <person name="Aoki H."/>
            <person name="Arikawa K."/>
            <person name="Arita K."/>
            <person name="Bito T."/>
            <person name="Chiden Y."/>
            <person name="Fujitsuka N."/>
            <person name="Fukunaka R."/>
            <person name="Hamada M."/>
            <person name="Harada C."/>
            <person name="Hayashi A."/>
            <person name="Hijishita S."/>
            <person name="Honda M."/>
            <person name="Hosokawa S."/>
            <person name="Ichikawa Y."/>
            <person name="Idonuma A."/>
            <person name="Iijima M."/>
            <person name="Ikeda M."/>
            <person name="Ikeno M."/>
            <person name="Ito K."/>
            <person name="Ito S."/>
            <person name="Ito T."/>
            <person name="Ito Y."/>
            <person name="Ito Y."/>
            <person name="Iwabuchi A."/>
            <person name="Kamiya K."/>
            <person name="Karasawa W."/>
            <person name="Kurita K."/>
            <person name="Katagiri S."/>
            <person name="Kikuta A."/>
            <person name="Kobayashi H."/>
            <person name="Kobayashi N."/>
            <person name="Machita K."/>
            <person name="Maehara T."/>
            <person name="Masukawa M."/>
            <person name="Mizubayashi T."/>
            <person name="Mukai Y."/>
            <person name="Nagasaki H."/>
            <person name="Nagata Y."/>
            <person name="Naito S."/>
            <person name="Nakashima M."/>
            <person name="Nakama Y."/>
            <person name="Nakamichi Y."/>
            <person name="Nakamura M."/>
            <person name="Meguro A."/>
            <person name="Negishi M."/>
            <person name="Ohta I."/>
            <person name="Ohta T."/>
            <person name="Okamoto M."/>
            <person name="Ono N."/>
            <person name="Saji S."/>
            <person name="Sakaguchi M."/>
            <person name="Sakai K."/>
            <person name="Shibata M."/>
            <person name="Shimokawa T."/>
            <person name="Song J."/>
            <person name="Takazaki Y."/>
            <person name="Terasawa K."/>
            <person name="Tsugane M."/>
            <person name="Tsuji K."/>
            <person name="Ueda S."/>
            <person name="Waki K."/>
            <person name="Yamagata H."/>
            <person name="Yamamoto M."/>
            <person name="Yamamoto S."/>
            <person name="Yamane H."/>
            <person name="Yoshiki S."/>
            <person name="Yoshihara R."/>
            <person name="Yukawa K."/>
            <person name="Zhong H."/>
            <person name="Yano M."/>
            <person name="Yuan Q."/>
            <person name="Ouyang S."/>
            <person name="Liu J."/>
            <person name="Jones K.M."/>
            <person name="Gansberger K."/>
            <person name="Moffat K."/>
            <person name="Hill J."/>
            <person name="Bera J."/>
            <person name="Fadrosh D."/>
            <person name="Jin S."/>
            <person name="Johri S."/>
            <person name="Kim M."/>
            <person name="Overton L."/>
            <person name="Reardon M."/>
            <person name="Tsitrin T."/>
            <person name="Vuong H."/>
            <person name="Weaver B."/>
            <person name="Ciecko A."/>
            <person name="Tallon L."/>
            <person name="Jackson J."/>
            <person name="Pai G."/>
            <person name="Aken S.V."/>
            <person name="Utterback T."/>
            <person name="Reidmuller S."/>
            <person name="Feldblyum T."/>
            <person name="Hsiao J."/>
            <person name="Zismann V."/>
            <person name="Iobst S."/>
            <person name="de Vazeille A.R."/>
            <person name="Buell C.R."/>
            <person name="Ying K."/>
            <person name="Li Y."/>
            <person name="Lu T."/>
            <person name="Huang Y."/>
            <person name="Zhao Q."/>
            <person name="Feng Q."/>
            <person name="Zhang L."/>
            <person name="Zhu J."/>
            <person name="Weng Q."/>
            <person name="Mu J."/>
            <person name="Lu Y."/>
            <person name="Fan D."/>
            <person name="Liu Y."/>
            <person name="Guan J."/>
            <person name="Zhang Y."/>
            <person name="Yu S."/>
            <person name="Liu X."/>
            <person name="Zhang Y."/>
            <person name="Hong G."/>
            <person name="Han B."/>
            <person name="Choisne N."/>
            <person name="Demange N."/>
            <person name="Orjeda G."/>
            <person name="Samain S."/>
            <person name="Cattolico L."/>
            <person name="Pelletier E."/>
            <person name="Couloux A."/>
            <person name="Segurens B."/>
            <person name="Wincker P."/>
            <person name="D'Hont A."/>
            <person name="Scarpelli C."/>
            <person name="Weissenbach J."/>
            <person name="Salanoubat M."/>
            <person name="Quetier F."/>
            <person name="Yu Y."/>
            <person name="Kim H.R."/>
            <person name="Rambo T."/>
            <person name="Currie J."/>
            <person name="Collura K."/>
            <person name="Luo M."/>
            <person name="Yang T."/>
            <person name="Ammiraju J.S.S."/>
            <person name="Engler F."/>
            <person name="Soderlund C."/>
            <person name="Wing R.A."/>
            <person name="Palmer L.E."/>
            <person name="de la Bastide M."/>
            <person name="Spiegel L."/>
            <person name="Nascimento L."/>
            <person name="Zutavern T."/>
            <person name="O'Shaughnessy A."/>
            <person name="Dike S."/>
            <person name="Dedhia N."/>
            <person name="Preston R."/>
            <person name="Balija V."/>
            <person name="McCombie W.R."/>
            <person name="Chow T."/>
            <person name="Chen H."/>
            <person name="Chung M."/>
            <person name="Chen C."/>
            <person name="Shaw J."/>
            <person name="Wu H."/>
            <person name="Hsiao K."/>
            <person name="Chao Y."/>
            <person name="Chu M."/>
            <person name="Cheng C."/>
            <person name="Hour A."/>
            <person name="Lee P."/>
            <person name="Lin S."/>
            <person name="Lin Y."/>
            <person name="Liou J."/>
            <person name="Liu S."/>
            <person name="Hsing Y."/>
            <person name="Raghuvanshi S."/>
            <person name="Mohanty A."/>
            <person name="Bharti A.K."/>
            <person name="Gaur A."/>
            <person name="Gupta V."/>
            <person name="Kumar D."/>
            <person name="Ravi V."/>
            <person name="Vij S."/>
            <person name="Kapur A."/>
            <person name="Khurana P."/>
            <person name="Khurana P."/>
            <person name="Khurana J.P."/>
            <person name="Tyagi A.K."/>
            <person name="Gaikwad K."/>
            <person name="Singh A."/>
            <person name="Dalal V."/>
            <person name="Srivastava S."/>
            <person name="Dixit A."/>
            <person name="Pal A.K."/>
            <person name="Ghazi I.A."/>
            <person name="Yadav M."/>
            <person name="Pandit A."/>
            <person name="Bhargava A."/>
            <person name="Sureshbabu K."/>
            <person name="Batra K."/>
            <person name="Sharma T.R."/>
            <person name="Mohapatra T."/>
            <person name="Singh N.K."/>
            <person name="Messing J."/>
            <person name="Nelson A.B."/>
            <person name="Fuks G."/>
            <person name="Kavchok S."/>
            <person name="Keizer G."/>
            <person name="Linton E."/>
            <person name="Llaca V."/>
            <person name="Song R."/>
            <person name="Tanyolac B."/>
            <person name="Young S."/>
            <person name="Ho-Il K."/>
            <person name="Hahn J.H."/>
            <person name="Sangsakoo G."/>
            <person name="Vanavichit A."/>
            <person name="de Mattos Luiz.A.T."/>
            <person name="Zimmer P.D."/>
            <person name="Malone G."/>
            <person name="Dellagostin O."/>
            <person name="de Oliveira A.C."/>
            <person name="Bevan M."/>
            <person name="Bancroft I."/>
            <person name="Minx P."/>
            <person name="Cordum H."/>
            <person name="Wilson R."/>
            <person name="Cheng Z."/>
            <person name="Jin W."/>
            <person name="Jiang J."/>
            <person name="Leong S.A."/>
            <person name="Iwama H."/>
            <person name="Gojobori T."/>
            <person name="Itoh T."/>
            <person name="Niimura Y."/>
            <person name="Fujii Y."/>
            <person name="Habara T."/>
            <person name="Sakai H."/>
            <person name="Sato Y."/>
            <person name="Wilson G."/>
            <person name="Kumar K."/>
            <person name="McCouch S."/>
            <person name="Juretic N."/>
            <person name="Hoen D."/>
            <person name="Wright S."/>
            <person name="Bruskiewich R."/>
            <person name="Bureau T."/>
            <person name="Miyao A."/>
            <person name="Hirochika H."/>
            <person name="Nishikawa T."/>
            <person name="Kadowaki K."/>
            <person name="Sugiura M."/>
            <person name="Burr B."/>
            <person name="Sasaki T."/>
        </authorList>
    </citation>
    <scope>NUCLEOTIDE SEQUENCE [LARGE SCALE GENOMIC DNA]</scope>
    <source>
        <strain evidence="4">cv. Nipponbare</strain>
    </source>
</reference>
<proteinExistence type="predicted"/>
<sequence>MVPSLLDGKPLDEDEEDSGGLASMNGPSERQEGCTVAWCNGGRPAIRRMHEDWKWQIGSEVVNDKQIKRERDREMEGSKKVAICKVLAVTMLLQLWLVATPSAAQFFRAYTEESYTEGCVPSWMPCVHNNVGTSSPIAEQSNCCEQGFVCSSLPSNIDICMPNPNAANP</sequence>